<proteinExistence type="predicted"/>
<feature type="compositionally biased region" description="Basic and acidic residues" evidence="2">
    <location>
        <begin position="8"/>
        <end position="24"/>
    </location>
</feature>
<evidence type="ECO:0000313" key="3">
    <source>
        <dbReference type="EMBL" id="CAD8932040.1"/>
    </source>
</evidence>
<sequence>MMMAKPQSTEETKASLSTENEKKTQSPAEAVEDLERRLALLGNPSRASAETEEDENLLLSLDSPPPYPSAPSVAEHSHPPIQKGVLPPAKAGGSGKNALLARIMAAQERAKQAGQSKDVPVEEESSNIADDAPPPKFDFSLLPPPAIEEVEVPPPPFDQVEANLLKGVTAQPPPAVVPSAPSYEDLLDLQSQSTSAVYSSPEEEIIMGMEGLSDEEKRVLLDEQRQIMEQIEREKAANEAAIAAAQADAFDSRSTSVVVRAAGSNDTGRAPASRDRNRKVNLGGGQEVALHGPERTKAAIKDGTAILVQCVNCENWMQVTANATLMYCPVCAVVSPVVKEGTQEIAEETEQMSADRKLAEQLQKEEYERGDNSSRAQRRERTQQQQRTEESSWWGTFSNMFTPVAKTEGQGQRVAEVASQEETNGLVSQQARVAERQPLFSCVVDSVSTAANSLGTALTSQTVQEDREGNVHGVDASSLLAVPQVSRTAQYSKLPHDA</sequence>
<feature type="compositionally biased region" description="Basic and acidic residues" evidence="2">
    <location>
        <begin position="362"/>
        <end position="390"/>
    </location>
</feature>
<dbReference type="AlphaFoldDB" id="A0A7S1CY09"/>
<organism evidence="3">
    <name type="scientific">Cyclophora tenuis</name>
    <name type="common">Marine diatom</name>
    <dbReference type="NCBI Taxonomy" id="216820"/>
    <lineage>
        <taxon>Eukaryota</taxon>
        <taxon>Sar</taxon>
        <taxon>Stramenopiles</taxon>
        <taxon>Ochrophyta</taxon>
        <taxon>Bacillariophyta</taxon>
        <taxon>Fragilariophyceae</taxon>
        <taxon>Fragilariophycidae</taxon>
        <taxon>Cyclophorales</taxon>
        <taxon>Cyclophoraceae</taxon>
        <taxon>Cyclophora</taxon>
    </lineage>
</organism>
<keyword evidence="1" id="KW-0175">Coiled coil</keyword>
<feature type="region of interest" description="Disordered" evidence="2">
    <location>
        <begin position="107"/>
        <end position="155"/>
    </location>
</feature>
<protein>
    <submittedName>
        <fullName evidence="3">Uncharacterized protein</fullName>
    </submittedName>
</protein>
<gene>
    <name evidence="3" type="ORF">CTEN0397_LOCUS3064</name>
</gene>
<feature type="region of interest" description="Disordered" evidence="2">
    <location>
        <begin position="362"/>
        <end position="392"/>
    </location>
</feature>
<feature type="coiled-coil region" evidence="1">
    <location>
        <begin position="221"/>
        <end position="248"/>
    </location>
</feature>
<feature type="compositionally biased region" description="Pro residues" evidence="2">
    <location>
        <begin position="132"/>
        <end position="155"/>
    </location>
</feature>
<evidence type="ECO:0000256" key="2">
    <source>
        <dbReference type="SAM" id="MobiDB-lite"/>
    </source>
</evidence>
<name>A0A7S1CY09_CYCTE</name>
<dbReference type="EMBL" id="HBFW01004768">
    <property type="protein sequence ID" value="CAD8932040.1"/>
    <property type="molecule type" value="Transcribed_RNA"/>
</dbReference>
<feature type="region of interest" description="Disordered" evidence="2">
    <location>
        <begin position="1"/>
        <end position="94"/>
    </location>
</feature>
<reference evidence="3" key="1">
    <citation type="submission" date="2021-01" db="EMBL/GenBank/DDBJ databases">
        <authorList>
            <person name="Corre E."/>
            <person name="Pelletier E."/>
            <person name="Niang G."/>
            <person name="Scheremetjew M."/>
            <person name="Finn R."/>
            <person name="Kale V."/>
            <person name="Holt S."/>
            <person name="Cochrane G."/>
            <person name="Meng A."/>
            <person name="Brown T."/>
            <person name="Cohen L."/>
        </authorList>
    </citation>
    <scope>NUCLEOTIDE SEQUENCE</scope>
    <source>
        <strain evidence="3">ECT3854</strain>
    </source>
</reference>
<accession>A0A7S1CY09</accession>
<evidence type="ECO:0000256" key="1">
    <source>
        <dbReference type="SAM" id="Coils"/>
    </source>
</evidence>